<evidence type="ECO:0000256" key="3">
    <source>
        <dbReference type="PROSITE-ProRule" id="PRU00023"/>
    </source>
</evidence>
<dbReference type="Pfam" id="PF13637">
    <property type="entry name" value="Ank_4"/>
    <property type="match status" value="2"/>
</dbReference>
<accession>A0A6S6T3J9</accession>
<feature type="repeat" description="ANK" evidence="3">
    <location>
        <begin position="366"/>
        <end position="398"/>
    </location>
</feature>
<dbReference type="EMBL" id="CACVAX010000023">
    <property type="protein sequence ID" value="CAA6809506.1"/>
    <property type="molecule type" value="Genomic_DNA"/>
</dbReference>
<feature type="repeat" description="ANK" evidence="3">
    <location>
        <begin position="102"/>
        <end position="134"/>
    </location>
</feature>
<protein>
    <submittedName>
        <fullName evidence="5">InterPro IPR002110 COGs COG0666</fullName>
    </submittedName>
</protein>
<feature type="repeat" description="ANK" evidence="3">
    <location>
        <begin position="829"/>
        <end position="861"/>
    </location>
</feature>
<name>A0A6S6T3J9_9BACT</name>
<keyword evidence="1" id="KW-0677">Repeat</keyword>
<feature type="repeat" description="ANK" evidence="3">
    <location>
        <begin position="674"/>
        <end position="706"/>
    </location>
</feature>
<feature type="repeat" description="ANK" evidence="3">
    <location>
        <begin position="234"/>
        <end position="266"/>
    </location>
</feature>
<feature type="repeat" description="ANK" evidence="3">
    <location>
        <begin position="300"/>
        <end position="332"/>
    </location>
</feature>
<dbReference type="SMART" id="SM00248">
    <property type="entry name" value="ANK"/>
    <property type="match status" value="20"/>
</dbReference>
<gene>
    <name evidence="5" type="ORF">HELGO_WM16457</name>
</gene>
<dbReference type="PANTHER" id="PTHR24198">
    <property type="entry name" value="ANKYRIN REPEAT AND PROTEIN KINASE DOMAIN-CONTAINING PROTEIN"/>
    <property type="match status" value="1"/>
</dbReference>
<feature type="repeat" description="ANK" evidence="3">
    <location>
        <begin position="36"/>
        <end position="68"/>
    </location>
</feature>
<dbReference type="InterPro" id="IPR002110">
    <property type="entry name" value="Ankyrin_rpt"/>
</dbReference>
<dbReference type="Pfam" id="PF12796">
    <property type="entry name" value="Ank_2"/>
    <property type="match status" value="6"/>
</dbReference>
<dbReference type="SUPFAM" id="SSF48403">
    <property type="entry name" value="Ankyrin repeat"/>
    <property type="match status" value="3"/>
</dbReference>
<dbReference type="Gene3D" id="1.25.40.20">
    <property type="entry name" value="Ankyrin repeat-containing domain"/>
    <property type="match status" value="9"/>
</dbReference>
<feature type="repeat" description="ANK" evidence="3">
    <location>
        <begin position="168"/>
        <end position="200"/>
    </location>
</feature>
<feature type="repeat" description="ANK" evidence="3">
    <location>
        <begin position="201"/>
        <end position="233"/>
    </location>
</feature>
<feature type="repeat" description="ANK" evidence="3">
    <location>
        <begin position="333"/>
        <end position="365"/>
    </location>
</feature>
<dbReference type="PANTHER" id="PTHR24198:SF165">
    <property type="entry name" value="ANKYRIN REPEAT-CONTAINING PROTEIN-RELATED"/>
    <property type="match status" value="1"/>
</dbReference>
<feature type="repeat" description="ANK" evidence="3">
    <location>
        <begin position="3"/>
        <end position="35"/>
    </location>
</feature>
<proteinExistence type="predicted"/>
<dbReference type="PRINTS" id="PR01415">
    <property type="entry name" value="ANKYRIN"/>
</dbReference>
<evidence type="ECO:0000313" key="5">
    <source>
        <dbReference type="EMBL" id="CAA6809506.1"/>
    </source>
</evidence>
<reference evidence="5" key="1">
    <citation type="submission" date="2020-01" db="EMBL/GenBank/DDBJ databases">
        <authorList>
            <person name="Meier V. D."/>
            <person name="Meier V D."/>
        </authorList>
    </citation>
    <scope>NUCLEOTIDE SEQUENCE</scope>
    <source>
        <strain evidence="5">HLG_WM_MAG_04</strain>
    </source>
</reference>
<dbReference type="AlphaFoldDB" id="A0A6S6T3J9"/>
<sequence>MKNLEKDLNEAIRKKDIKLVKLLLKNGADIETKNEEGWTPLIFSCLIRDKKIIKFLLDNGADIEAEGKNGWTALIYSSMQGHKEVVKLLLDNGADIEAKSEKGLTALIYSSSEEDKEVVKLLLEYGADIEAKSEKGLTALIYSAGNGHKEVVKLLLENGADIEAKDKNGWTALIYSSGNGHKEVVKLLLEYGADIETKDESRWTALIASSWQGHKEVVKLLLEYGADIEAKSEKGLTALIYSAGNGHKEVVKLLLEYGADIETKDESRNTALIASSILGHKEVVKLLLENGADIEAKDKNGSTALINSSSEGHKEVVKLLLENGADIETKDESRWTALIYSSIQGHKEVVKLLLENGADIETKSESGWTALIYSSSEGHKEVVKLLLENGADIEAKDKNGWTALINSSSEGHKEVVKLLLENGADIEAEGKYGVTALTTSSTKILQLLLDNGANINPIQTSEETWSPLESILLRGSKLFHEMIKCKFKEYDISQMEKYLNNKEALSLFIAHGANLNSIMRGIPILALACIVSDIETIKFLIKNGADVNIEIPSNQEFNLLLLVLTMTEQTFKIILYNKGLDVGNAFINFHKNRFKLAQLLIDNGATITDNLYPFMIMNKKTYLTILNDKFDKKEYTIEEKEYHISLHASFNFGDIQIVKFLLKNNLDINYKIKDGETLLSVASWFNDYKMVQFLIENGADINAEEESFFDELFYQDKKELLKLVIHKIDEKIYAKNPKIMHNKEIFTVRKETKTSIPLKQKIKTNKSDFKTPMTDVLKSKDLGKLQDLLSTGYDISSISLINLIKGYYPLDFIELILKNGGNVNQIDKESWTPLIWAVTFNNLELVKLLVTYGANVEYKTKEDEEAYTFAYDLEITKILLNPFYYEVKSHTPQNLVNILTNFRQDTPIKYTTHDWDMNFTKEYKNFDGYIAKVTEQWYKIESELKALSPHIHKKIHTFLIEKTPNTKDDNWCSKEGDNIAMGWSSLDGLKEWCNEGQNPFDFILKEPLTIEGQTITTFGEVRNLFKQEIQVRNENNMLENIFLDIEEKYIDTLNIETIKLKGKSFYTDVEYFKNVLNRIFSEISKREAFEKIKVEVLEYADKEYIDLKIIHSGSEANRSIQEMLNISDGGDMASIKESLSNLCYWSVESSNEEENYRINYLKTPDEKESKILDYKPEGFTHILRFYK</sequence>
<feature type="repeat" description="ANK" evidence="3">
    <location>
        <begin position="135"/>
        <end position="167"/>
    </location>
</feature>
<feature type="repeat" description="ANK" evidence="3">
    <location>
        <begin position="267"/>
        <end position="299"/>
    </location>
</feature>
<evidence type="ECO:0000256" key="1">
    <source>
        <dbReference type="ARBA" id="ARBA00022737"/>
    </source>
</evidence>
<dbReference type="PROSITE" id="PS50088">
    <property type="entry name" value="ANK_REPEAT"/>
    <property type="match status" value="16"/>
</dbReference>
<organism evidence="5">
    <name type="scientific">uncultured Sulfurovum sp</name>
    <dbReference type="NCBI Taxonomy" id="269237"/>
    <lineage>
        <taxon>Bacteria</taxon>
        <taxon>Pseudomonadati</taxon>
        <taxon>Campylobacterota</taxon>
        <taxon>Epsilonproteobacteria</taxon>
        <taxon>Campylobacterales</taxon>
        <taxon>Sulfurovaceae</taxon>
        <taxon>Sulfurovum</taxon>
        <taxon>environmental samples</taxon>
    </lineage>
</organism>
<feature type="repeat" description="ANK" evidence="3">
    <location>
        <begin position="399"/>
        <end position="431"/>
    </location>
</feature>
<feature type="repeat" description="ANK" evidence="3">
    <location>
        <begin position="69"/>
        <end position="101"/>
    </location>
</feature>
<feature type="repeat" description="ANK" evidence="3">
    <location>
        <begin position="520"/>
        <end position="552"/>
    </location>
</feature>
<evidence type="ECO:0000259" key="4">
    <source>
        <dbReference type="Pfam" id="PF22561"/>
    </source>
</evidence>
<dbReference type="InterPro" id="IPR054731">
    <property type="entry name" value="HisKin-conflict"/>
</dbReference>
<feature type="domain" description="Histidine Kinase" evidence="4">
    <location>
        <begin position="889"/>
        <end position="1186"/>
    </location>
</feature>
<keyword evidence="2 3" id="KW-0040">ANK repeat</keyword>
<dbReference type="PROSITE" id="PS50297">
    <property type="entry name" value="ANK_REP_REGION"/>
    <property type="match status" value="15"/>
</dbReference>
<dbReference type="InterPro" id="IPR036770">
    <property type="entry name" value="Ankyrin_rpt-contain_sf"/>
</dbReference>
<evidence type="ECO:0000256" key="2">
    <source>
        <dbReference type="ARBA" id="ARBA00023043"/>
    </source>
</evidence>
<dbReference type="Pfam" id="PF22561">
    <property type="entry name" value="HisKin-conflict"/>
    <property type="match status" value="1"/>
</dbReference>